<dbReference type="Pfam" id="PF00126">
    <property type="entry name" value="HTH_1"/>
    <property type="match status" value="1"/>
</dbReference>
<dbReference type="PRINTS" id="PR00039">
    <property type="entry name" value="HTHLYSR"/>
</dbReference>
<dbReference type="PANTHER" id="PTHR30419:SF8">
    <property type="entry name" value="NITROGEN ASSIMILATION TRANSCRIPTIONAL ACTIVATOR-RELATED"/>
    <property type="match status" value="1"/>
</dbReference>
<dbReference type="InterPro" id="IPR005119">
    <property type="entry name" value="LysR_subst-bd"/>
</dbReference>
<reference evidence="6 7" key="1">
    <citation type="submission" date="2022-10" db="EMBL/GenBank/DDBJ databases">
        <title>Paucibacter sp. hw1 Genome sequencing.</title>
        <authorList>
            <person name="Park S."/>
        </authorList>
    </citation>
    <scope>NUCLEOTIDE SEQUENCE [LARGE SCALE GENOMIC DNA]</scope>
    <source>
        <strain evidence="7">hw1</strain>
    </source>
</reference>
<dbReference type="InterPro" id="IPR036388">
    <property type="entry name" value="WH-like_DNA-bd_sf"/>
</dbReference>
<dbReference type="Gene3D" id="3.40.190.290">
    <property type="match status" value="1"/>
</dbReference>
<organism evidence="6 7">
    <name type="scientific">Roseateles albus</name>
    <dbReference type="NCBI Taxonomy" id="2987525"/>
    <lineage>
        <taxon>Bacteria</taxon>
        <taxon>Pseudomonadati</taxon>
        <taxon>Pseudomonadota</taxon>
        <taxon>Betaproteobacteria</taxon>
        <taxon>Burkholderiales</taxon>
        <taxon>Sphaerotilaceae</taxon>
        <taxon>Roseateles</taxon>
    </lineage>
</organism>
<dbReference type="InterPro" id="IPR000847">
    <property type="entry name" value="LysR_HTH_N"/>
</dbReference>
<feature type="domain" description="HTH lysR-type" evidence="5">
    <location>
        <begin position="1"/>
        <end position="56"/>
    </location>
</feature>
<gene>
    <name evidence="6" type="ORF">PRZ03_22220</name>
</gene>
<keyword evidence="3" id="KW-0238">DNA-binding</keyword>
<sequence length="302" mass="33402">MSELRVFLAVFQLRSFHKAAAAVHLTQPAVTKSIAGLEQMLGVKLFERQASGVEPTAYGLSFAPRAMAVFEELRHAAQDLASLSSGATGTLRIGTVPMPAIPFLPVAIKRLCAAQPHSAVTVVEAREAELLERLRRGDIELALLRLSLFELDVDLQAQSLFEERLMVMAGADHPLAKRQSLCWPELLEQRWVLPPPDCVFYEFVLRSLAEQGLAMPRAAVEAYSVPVQVGLAQHGGMLSFGMRSRFEFGDKRYRLSRLPINLHCAEKPVAAVWIRARELSPLAQQLLEHVQAQCDAAQTVYP</sequence>
<proteinExistence type="inferred from homology"/>
<evidence type="ECO:0000256" key="3">
    <source>
        <dbReference type="ARBA" id="ARBA00023125"/>
    </source>
</evidence>
<keyword evidence="7" id="KW-1185">Reference proteome</keyword>
<name>A0ABT5KLA4_9BURK</name>
<accession>A0ABT5KLA4</accession>
<dbReference type="PANTHER" id="PTHR30419">
    <property type="entry name" value="HTH-TYPE TRANSCRIPTIONAL REGULATOR YBHD"/>
    <property type="match status" value="1"/>
</dbReference>
<protein>
    <submittedName>
        <fullName evidence="6">LysR family transcriptional regulator</fullName>
    </submittedName>
</protein>
<dbReference type="SUPFAM" id="SSF46785">
    <property type="entry name" value="Winged helix' DNA-binding domain"/>
    <property type="match status" value="1"/>
</dbReference>
<dbReference type="Proteomes" id="UP001221189">
    <property type="component" value="Unassembled WGS sequence"/>
</dbReference>
<dbReference type="SUPFAM" id="SSF53850">
    <property type="entry name" value="Periplasmic binding protein-like II"/>
    <property type="match status" value="1"/>
</dbReference>
<dbReference type="InterPro" id="IPR036390">
    <property type="entry name" value="WH_DNA-bd_sf"/>
</dbReference>
<keyword evidence="2" id="KW-0805">Transcription regulation</keyword>
<dbReference type="EMBL" id="JAQQXT010000019">
    <property type="protein sequence ID" value="MDC8774289.1"/>
    <property type="molecule type" value="Genomic_DNA"/>
</dbReference>
<keyword evidence="4" id="KW-0804">Transcription</keyword>
<dbReference type="PROSITE" id="PS50931">
    <property type="entry name" value="HTH_LYSR"/>
    <property type="match status" value="1"/>
</dbReference>
<evidence type="ECO:0000313" key="7">
    <source>
        <dbReference type="Proteomes" id="UP001221189"/>
    </source>
</evidence>
<evidence type="ECO:0000313" key="6">
    <source>
        <dbReference type="EMBL" id="MDC8774289.1"/>
    </source>
</evidence>
<dbReference type="RefSeq" id="WP_273602313.1">
    <property type="nucleotide sequence ID" value="NZ_JAQQXT010000019.1"/>
</dbReference>
<evidence type="ECO:0000256" key="2">
    <source>
        <dbReference type="ARBA" id="ARBA00023015"/>
    </source>
</evidence>
<comment type="similarity">
    <text evidence="1">Belongs to the LysR transcriptional regulatory family.</text>
</comment>
<evidence type="ECO:0000256" key="1">
    <source>
        <dbReference type="ARBA" id="ARBA00009437"/>
    </source>
</evidence>
<comment type="caution">
    <text evidence="6">The sequence shown here is derived from an EMBL/GenBank/DDBJ whole genome shotgun (WGS) entry which is preliminary data.</text>
</comment>
<dbReference type="Pfam" id="PF03466">
    <property type="entry name" value="LysR_substrate"/>
    <property type="match status" value="1"/>
</dbReference>
<dbReference type="InterPro" id="IPR050950">
    <property type="entry name" value="HTH-type_LysR_regulators"/>
</dbReference>
<evidence type="ECO:0000259" key="5">
    <source>
        <dbReference type="PROSITE" id="PS50931"/>
    </source>
</evidence>
<dbReference type="Gene3D" id="1.10.10.10">
    <property type="entry name" value="Winged helix-like DNA-binding domain superfamily/Winged helix DNA-binding domain"/>
    <property type="match status" value="1"/>
</dbReference>
<evidence type="ECO:0000256" key="4">
    <source>
        <dbReference type="ARBA" id="ARBA00023163"/>
    </source>
</evidence>